<organism evidence="1 2">
    <name type="scientific">Sphingorhabdus contaminans</name>
    <dbReference type="NCBI Taxonomy" id="1343899"/>
    <lineage>
        <taxon>Bacteria</taxon>
        <taxon>Pseudomonadati</taxon>
        <taxon>Pseudomonadota</taxon>
        <taxon>Alphaproteobacteria</taxon>
        <taxon>Sphingomonadales</taxon>
        <taxon>Sphingomonadaceae</taxon>
        <taxon>Sphingorhabdus</taxon>
    </lineage>
</organism>
<evidence type="ECO:0000313" key="2">
    <source>
        <dbReference type="Proteomes" id="UP000320160"/>
    </source>
</evidence>
<dbReference type="OrthoDB" id="9067983at2"/>
<dbReference type="InterPro" id="IPR025048">
    <property type="entry name" value="DUF3987"/>
</dbReference>
<keyword evidence="2" id="KW-1185">Reference proteome</keyword>
<comment type="caution">
    <text evidence="1">The sequence shown here is derived from an EMBL/GenBank/DDBJ whole genome shotgun (WGS) entry which is preliminary data.</text>
</comment>
<gene>
    <name evidence="1" type="ORF">FOM92_03925</name>
</gene>
<dbReference type="RefSeq" id="WP_143775462.1">
    <property type="nucleotide sequence ID" value="NZ_VKKU01000001.1"/>
</dbReference>
<proteinExistence type="predicted"/>
<reference evidence="1 2" key="1">
    <citation type="submission" date="2019-07" db="EMBL/GenBank/DDBJ databases">
        <authorList>
            <person name="Park M."/>
        </authorList>
    </citation>
    <scope>NUCLEOTIDE SEQUENCE [LARGE SCALE GENOMIC DNA]</scope>
    <source>
        <strain evidence="1 2">KCTC32445</strain>
    </source>
</reference>
<accession>A0A553WIW5</accession>
<dbReference type="AlphaFoldDB" id="A0A553WIW5"/>
<evidence type="ECO:0000313" key="1">
    <source>
        <dbReference type="EMBL" id="TSB04574.1"/>
    </source>
</evidence>
<protein>
    <submittedName>
        <fullName evidence="1">DUF3987 domain-containing protein</fullName>
    </submittedName>
</protein>
<dbReference type="Pfam" id="PF13148">
    <property type="entry name" value="DUF3987"/>
    <property type="match status" value="1"/>
</dbReference>
<name>A0A553WIW5_9SPHN</name>
<dbReference type="EMBL" id="VKKU01000001">
    <property type="protein sequence ID" value="TSB04574.1"/>
    <property type="molecule type" value="Genomic_DNA"/>
</dbReference>
<sequence length="489" mass="53275">MVTSDLKSRLSDASEIAPRQPIPIMPEYPAIADYPIDALDASGLSGIVRALQGKTQAPVALPAQSALAAAALAVQGFADVETLGGNRPLSLFCLTVAESGERKSSCDEPVMKPVEDFEKEQIRENAPTRQAWFNAKVFYDESLQAVRNKIKSGRASVADLNALGTAPVEPPSTDRLVTEPTFEGLTKLFATGQPSLGLFSDEGGQFLGGHAMSKDNAQKTLAALNNLWMAKPIKRTRSGDGSITLYGRRLSLHLMIQPVIADGLLADPLADGSGFLPRCLICKPPSNIGKRLHHNARELGAAAKHFEFRMRSILARKLPMDPETRALEPRTLLLAADARALLIDYSDEIEIAQAKGGIYEPIRGHASKSAEQAARIAGVLTLWHDIAATQVNGSFMADAIKLARFYLSEAARLANIATVSQETQIAEKLREWLCDSWPQNEVSMRDIQQRGPNVTRSSKPLRLNAIATLIDHGWLAVIEPDRRWHIMKT</sequence>
<dbReference type="Proteomes" id="UP000320160">
    <property type="component" value="Unassembled WGS sequence"/>
</dbReference>